<protein>
    <submittedName>
        <fullName evidence="2">Uncharacterized protein</fullName>
    </submittedName>
</protein>
<dbReference type="EnsemblPlants" id="ORUFI05G08790.1">
    <property type="protein sequence ID" value="ORUFI05G08790.1"/>
    <property type="gene ID" value="ORUFI05G08790"/>
</dbReference>
<evidence type="ECO:0000313" key="2">
    <source>
        <dbReference type="EnsemblPlants" id="ORUFI05G08790.1"/>
    </source>
</evidence>
<sequence>MISWPRTFFAVVAFDPAGHASVHAHRGVRPSSQYSSIATADRSSIPVQIVSRQPGKPAETHRYTTNNDGGAQKQDVTAKLNTKATKQLPHRRRGVIDAELATQATQQRRLHNCSDTEDTKVAKAKSSSDI</sequence>
<accession>A0A0E0PJB4</accession>
<dbReference type="AlphaFoldDB" id="A0A0E0PJB4"/>
<feature type="compositionally biased region" description="Basic and acidic residues" evidence="1">
    <location>
        <begin position="112"/>
        <end position="130"/>
    </location>
</feature>
<dbReference type="Gramene" id="ORUFI05G08790.1">
    <property type="protein sequence ID" value="ORUFI05G08790.1"/>
    <property type="gene ID" value="ORUFI05G08790"/>
</dbReference>
<proteinExistence type="predicted"/>
<evidence type="ECO:0000256" key="1">
    <source>
        <dbReference type="SAM" id="MobiDB-lite"/>
    </source>
</evidence>
<organism evidence="2 3">
    <name type="scientific">Oryza rufipogon</name>
    <name type="common">Brownbeard rice</name>
    <name type="synonym">Asian wild rice</name>
    <dbReference type="NCBI Taxonomy" id="4529"/>
    <lineage>
        <taxon>Eukaryota</taxon>
        <taxon>Viridiplantae</taxon>
        <taxon>Streptophyta</taxon>
        <taxon>Embryophyta</taxon>
        <taxon>Tracheophyta</taxon>
        <taxon>Spermatophyta</taxon>
        <taxon>Magnoliopsida</taxon>
        <taxon>Liliopsida</taxon>
        <taxon>Poales</taxon>
        <taxon>Poaceae</taxon>
        <taxon>BOP clade</taxon>
        <taxon>Oryzoideae</taxon>
        <taxon>Oryzeae</taxon>
        <taxon>Oryzinae</taxon>
        <taxon>Oryza</taxon>
    </lineage>
</organism>
<name>A0A0E0PJB4_ORYRU</name>
<evidence type="ECO:0000313" key="3">
    <source>
        <dbReference type="Proteomes" id="UP000008022"/>
    </source>
</evidence>
<feature type="region of interest" description="Disordered" evidence="1">
    <location>
        <begin position="29"/>
        <end position="130"/>
    </location>
</feature>
<reference evidence="2" key="2">
    <citation type="submission" date="2015-06" db="UniProtKB">
        <authorList>
            <consortium name="EnsemblPlants"/>
        </authorList>
    </citation>
    <scope>IDENTIFICATION</scope>
</reference>
<dbReference type="Proteomes" id="UP000008022">
    <property type="component" value="Unassembled WGS sequence"/>
</dbReference>
<feature type="compositionally biased region" description="Polar residues" evidence="1">
    <location>
        <begin position="30"/>
        <end position="46"/>
    </location>
</feature>
<dbReference type="HOGENOM" id="CLU_1941540_0_0_1"/>
<keyword evidence="3" id="KW-1185">Reference proteome</keyword>
<reference evidence="3" key="1">
    <citation type="submission" date="2013-06" db="EMBL/GenBank/DDBJ databases">
        <authorList>
            <person name="Zhao Q."/>
        </authorList>
    </citation>
    <scope>NUCLEOTIDE SEQUENCE</scope>
    <source>
        <strain evidence="3">cv. W1943</strain>
    </source>
</reference>